<accession>A0A370T9N8</accession>
<dbReference type="OrthoDB" id="10576413at2759"/>
<evidence type="ECO:0000313" key="4">
    <source>
        <dbReference type="Proteomes" id="UP000254866"/>
    </source>
</evidence>
<dbReference type="RefSeq" id="XP_031864903.1">
    <property type="nucleotide sequence ID" value="XM_032018879.1"/>
</dbReference>
<dbReference type="Proteomes" id="UP000254866">
    <property type="component" value="Unassembled WGS sequence"/>
</dbReference>
<organism evidence="3 4">
    <name type="scientific">Venustampulla echinocandica</name>
    <dbReference type="NCBI Taxonomy" id="2656787"/>
    <lineage>
        <taxon>Eukaryota</taxon>
        <taxon>Fungi</taxon>
        <taxon>Dikarya</taxon>
        <taxon>Ascomycota</taxon>
        <taxon>Pezizomycotina</taxon>
        <taxon>Leotiomycetes</taxon>
        <taxon>Helotiales</taxon>
        <taxon>Pleuroascaceae</taxon>
        <taxon>Venustampulla</taxon>
    </lineage>
</organism>
<gene>
    <name evidence="3" type="ORF">BP5553_10256</name>
</gene>
<reference evidence="3 4" key="1">
    <citation type="journal article" date="2018" name="IMA Fungus">
        <title>IMA Genome-F 9: Draft genome sequence of Annulohypoxylon stygium, Aspergillus mulundensis, Berkeleyomyces basicola (syn. Thielaviopsis basicola), Ceratocystis smalleyi, two Cercospora beticola strains, Coleophoma cylindrospora, Fusarium fracticaudum, Phialophora cf. hyalina, and Morchella septimelata.</title>
        <authorList>
            <person name="Wingfield B.D."/>
            <person name="Bills G.F."/>
            <person name="Dong Y."/>
            <person name="Huang W."/>
            <person name="Nel W.J."/>
            <person name="Swalarsk-Parry B.S."/>
            <person name="Vaghefi N."/>
            <person name="Wilken P.M."/>
            <person name="An Z."/>
            <person name="de Beer Z.W."/>
            <person name="De Vos L."/>
            <person name="Chen L."/>
            <person name="Duong T.A."/>
            <person name="Gao Y."/>
            <person name="Hammerbacher A."/>
            <person name="Kikkert J.R."/>
            <person name="Li Y."/>
            <person name="Li H."/>
            <person name="Li K."/>
            <person name="Li Q."/>
            <person name="Liu X."/>
            <person name="Ma X."/>
            <person name="Naidoo K."/>
            <person name="Pethybridge S.J."/>
            <person name="Sun J."/>
            <person name="Steenkamp E.T."/>
            <person name="van der Nest M.A."/>
            <person name="van Wyk S."/>
            <person name="Wingfield M.J."/>
            <person name="Xiong C."/>
            <person name="Yue Q."/>
            <person name="Zhang X."/>
        </authorList>
    </citation>
    <scope>NUCLEOTIDE SEQUENCE [LARGE SCALE GENOMIC DNA]</scope>
    <source>
        <strain evidence="3 4">BP 5553</strain>
    </source>
</reference>
<name>A0A370T9N8_9HELO</name>
<keyword evidence="2" id="KW-0732">Signal</keyword>
<keyword evidence="4" id="KW-1185">Reference proteome</keyword>
<proteinExistence type="predicted"/>
<evidence type="ECO:0000256" key="2">
    <source>
        <dbReference type="SAM" id="SignalP"/>
    </source>
</evidence>
<feature type="region of interest" description="Disordered" evidence="1">
    <location>
        <begin position="78"/>
        <end position="194"/>
    </location>
</feature>
<comment type="caution">
    <text evidence="3">The sequence shown here is derived from an EMBL/GenBank/DDBJ whole genome shotgun (WGS) entry which is preliminary data.</text>
</comment>
<feature type="chain" id="PRO_5016818680" evidence="2">
    <location>
        <begin position="22"/>
        <end position="348"/>
    </location>
</feature>
<evidence type="ECO:0000256" key="1">
    <source>
        <dbReference type="SAM" id="MobiDB-lite"/>
    </source>
</evidence>
<dbReference type="EMBL" id="NPIC01000015">
    <property type="protein sequence ID" value="RDL30378.1"/>
    <property type="molecule type" value="Genomic_DNA"/>
</dbReference>
<evidence type="ECO:0000313" key="3">
    <source>
        <dbReference type="EMBL" id="RDL30378.1"/>
    </source>
</evidence>
<feature type="compositionally biased region" description="Low complexity" evidence="1">
    <location>
        <begin position="133"/>
        <end position="146"/>
    </location>
</feature>
<feature type="signal peptide" evidence="2">
    <location>
        <begin position="1"/>
        <end position="21"/>
    </location>
</feature>
<dbReference type="STRING" id="2656787.A0A370T9N8"/>
<protein>
    <submittedName>
        <fullName evidence="3">Uncharacterized protein</fullName>
    </submittedName>
</protein>
<dbReference type="AlphaFoldDB" id="A0A370T9N8"/>
<sequence length="348" mass="36470">MKYTTASAILLYLALTDLSFGRSIPTRELHERRNGLPGTTNQDVTCSTEECGQLSQLLHLSLPIKRADFVPIEFEPPEIVAPGEGAGGEHGIPETTGPAPGEGPGGNSASNEHPDTEHGGVGEATTKDPGSPPAGSDAGSADSAASQGSISTSDEDFPQAPTRSDPPDLAQNGYLVTPHDGPIPNTFDINKPGTSSPLDIIELDTDTDSLGINFANNGEEDKLNPGKLPLRSIGTSLWASKSGKAMGDLKSINYQQVKNTEMEAKFPQAYAALQKVFPTATRPEPVILTPSGRGSTVVGNDAAFDLITDSAFGGGANKMLAETKGLEGREIISIELFPDADVDIQFNF</sequence>
<dbReference type="GeneID" id="43603105"/>